<proteinExistence type="predicted"/>
<feature type="domain" description="Aminoglycoside phosphotransferase" evidence="1">
    <location>
        <begin position="88"/>
        <end position="256"/>
    </location>
</feature>
<name>A0A4Z1J3U7_9HELO</name>
<dbReference type="Gene3D" id="3.90.1200.10">
    <property type="match status" value="1"/>
</dbReference>
<evidence type="ECO:0000313" key="2">
    <source>
        <dbReference type="EMBL" id="TGO68395.1"/>
    </source>
</evidence>
<gene>
    <name evidence="2" type="ORF">BOTNAR_0025g00270</name>
</gene>
<dbReference type="PANTHER" id="PTHR21310">
    <property type="entry name" value="AMINOGLYCOSIDE PHOSPHOTRANSFERASE-RELATED-RELATED"/>
    <property type="match status" value="1"/>
</dbReference>
<dbReference type="SUPFAM" id="SSF56112">
    <property type="entry name" value="Protein kinase-like (PK-like)"/>
    <property type="match status" value="1"/>
</dbReference>
<dbReference type="PANTHER" id="PTHR21310:SF54">
    <property type="entry name" value="AMINOGLYCOSIDE PHOSPHOTRANSFERASE DOMAIN-CONTAINING PROTEIN"/>
    <property type="match status" value="1"/>
</dbReference>
<organism evidence="2 3">
    <name type="scientific">Botryotinia narcissicola</name>
    <dbReference type="NCBI Taxonomy" id="278944"/>
    <lineage>
        <taxon>Eukaryota</taxon>
        <taxon>Fungi</taxon>
        <taxon>Dikarya</taxon>
        <taxon>Ascomycota</taxon>
        <taxon>Pezizomycotina</taxon>
        <taxon>Leotiomycetes</taxon>
        <taxon>Helotiales</taxon>
        <taxon>Sclerotiniaceae</taxon>
        <taxon>Botryotinia</taxon>
    </lineage>
</organism>
<dbReference type="OrthoDB" id="5404599at2759"/>
<dbReference type="Proteomes" id="UP000297452">
    <property type="component" value="Unassembled WGS sequence"/>
</dbReference>
<dbReference type="InterPro" id="IPR011009">
    <property type="entry name" value="Kinase-like_dom_sf"/>
</dbReference>
<dbReference type="InterPro" id="IPR051678">
    <property type="entry name" value="AGP_Transferase"/>
</dbReference>
<sequence>MSTNLKIRASDLPDGRASSMDFLDSSFFQNDRGQCLPTPAEVFALSGDGPRESRPPPVIFEHLNLLVKFGRYVKIAEAQCLWIIKNDLGDEVPVPEIYGWRVDGDSVFIYMELIRGVTLKHQWDFMNESDKTSVCEQLKKIVSSLRSVEQDPQDPFIGSLSRGHLSDIIIENQHPGGSFAIIEQFNDYFTSLPWLPFTLPENFKDPWREHLPDDGSIKLTHGDLNRGNIIISPTTPLRVLAIIDWAHCGWFPDYWEYCKAAHMCSYEGEWLNEWIPTFLTPWVEVYRIFNEYTYVMGAF</sequence>
<dbReference type="EMBL" id="PQXJ01000025">
    <property type="protein sequence ID" value="TGO68395.1"/>
    <property type="molecule type" value="Genomic_DNA"/>
</dbReference>
<accession>A0A4Z1J3U7</accession>
<evidence type="ECO:0000313" key="3">
    <source>
        <dbReference type="Proteomes" id="UP000297452"/>
    </source>
</evidence>
<keyword evidence="3" id="KW-1185">Reference proteome</keyword>
<dbReference type="InterPro" id="IPR002575">
    <property type="entry name" value="Aminoglycoside_PTrfase"/>
</dbReference>
<evidence type="ECO:0000259" key="1">
    <source>
        <dbReference type="Pfam" id="PF01636"/>
    </source>
</evidence>
<reference evidence="2 3" key="1">
    <citation type="submission" date="2017-12" db="EMBL/GenBank/DDBJ databases">
        <title>Comparative genomics of Botrytis spp.</title>
        <authorList>
            <person name="Valero-Jimenez C.A."/>
            <person name="Tapia P."/>
            <person name="Veloso J."/>
            <person name="Silva-Moreno E."/>
            <person name="Staats M."/>
            <person name="Valdes J.H."/>
            <person name="Van Kan J.A.L."/>
        </authorList>
    </citation>
    <scope>NUCLEOTIDE SEQUENCE [LARGE SCALE GENOMIC DNA]</scope>
    <source>
        <strain evidence="2 3">MUCL2120</strain>
    </source>
</reference>
<dbReference type="STRING" id="278944.A0A4Z1J3U7"/>
<protein>
    <recommendedName>
        <fullName evidence="1">Aminoglycoside phosphotransferase domain-containing protein</fullName>
    </recommendedName>
</protein>
<dbReference type="Pfam" id="PF01636">
    <property type="entry name" value="APH"/>
    <property type="match status" value="1"/>
</dbReference>
<dbReference type="AlphaFoldDB" id="A0A4Z1J3U7"/>
<comment type="caution">
    <text evidence="2">The sequence shown here is derived from an EMBL/GenBank/DDBJ whole genome shotgun (WGS) entry which is preliminary data.</text>
</comment>